<evidence type="ECO:0000256" key="1">
    <source>
        <dbReference type="SAM" id="MobiDB-lite"/>
    </source>
</evidence>
<dbReference type="OrthoDB" id="5428863at2759"/>
<dbReference type="AlphaFoldDB" id="T0KQX8"/>
<sequence>MFQPAPEHLQDESMPWVNDSMIWVADRLSILYSSGLLKEADASHTVQDPNDEERTLTYPINDILGSMRRQIEHHPTSAPPRDTNPPPEVKPVDETAQICERCARLSLDPLPNPVDMPPQDADPSSLMKVRSSTSKDPVVPTQENEDDEGGDAKSNNGTESEEKPLSEYNNAGFKDANAGAESKEEKDARLQWYFWMEGATDTANAVDIRAAMINEVPDEGSTPCHRNTIQRKVADLGRFPDDFATASCPLCNVFTAVRTRLEVSTHGHSDSPFELNVVSATYVNFETTGETEHGNNIGPLLAARRLKDTAILAIDPKPPHVYYPEQEGISLRQHSGSSGYLYPVIPVNARNRRFSGRRIVTDTIDYDIVKGWLNACRTYHPTGCGNPNKRSARDIPGFQVMNVSTEEIVSLPEGQEYVALSYVWGTKAPETGFPRVVQDAFVVCRNLGVGYLWVDRYCIDQSGNAQQDLEKRKETQNQLANMHIIYEAAVFAIIACAGEDANFGLPGVSTRPRLRQPSVKIGEMLYVSSLPPLSNLLEHAKWTERGWTYQEGLLSTRRLIFTEYQVYFECNFSHCTEAVFAPDDIFFKYGTAFRYGKDGPTWPPMYGEAAQSVRNFPMAMSLNKGPTVFALIEEYMTRSLTFSSDNLNGMLGILSRGSTTTPPFGHFWGLPIFTTLRVSSEAIFDDKVHQTATLGLLQAMDWSFKHPAKRNPKFPSWSWAGWEGPLVLSFDRPQNAKMNAGELVFQRNQEAVPPLPSTFSNVKIEVEVNNEAGCWQRLHFDEFYAHHGSKSTSLVPETRQFLYLEGLAMTIKMSHGHIVSSKDPAVATIRDMDFEDEGHFYFEVFSDENEAIFGFFTPTLDEEKGVLLDAEWDALIFKDDGGGTSLKVEELDKEIEIGFGDLNEQGTDNLLLMMLRRVVGEGGQDAYERLGTARIAIPKSFGFISYVTVFIVFVVLIVFATTF</sequence>
<dbReference type="EMBL" id="AMYD01001131">
    <property type="protein sequence ID" value="EQB54464.1"/>
    <property type="molecule type" value="Genomic_DNA"/>
</dbReference>
<feature type="region of interest" description="Disordered" evidence="1">
    <location>
        <begin position="106"/>
        <end position="182"/>
    </location>
</feature>
<dbReference type="InterPro" id="IPR010730">
    <property type="entry name" value="HET"/>
</dbReference>
<protein>
    <recommendedName>
        <fullName evidence="3">Heterokaryon incompatibility domain-containing protein</fullName>
    </recommendedName>
</protein>
<proteinExistence type="predicted"/>
<dbReference type="Pfam" id="PF06985">
    <property type="entry name" value="HET"/>
    <property type="match status" value="1"/>
</dbReference>
<evidence type="ECO:0000259" key="3">
    <source>
        <dbReference type="Pfam" id="PF06985"/>
    </source>
</evidence>
<keyword evidence="2" id="KW-0472">Membrane</keyword>
<dbReference type="Proteomes" id="UP000015530">
    <property type="component" value="Unassembled WGS sequence"/>
</dbReference>
<evidence type="ECO:0000313" key="5">
    <source>
        <dbReference type="Proteomes" id="UP000015530"/>
    </source>
</evidence>
<reference evidence="5" key="1">
    <citation type="journal article" date="2013" name="Mol. Plant Microbe Interact.">
        <title>Global aspects of pacC regulation of pathogenicity genes in Colletotrichum gloeosporioides as revealed by transcriptome analysis.</title>
        <authorList>
            <person name="Alkan N."/>
            <person name="Meng X."/>
            <person name="Friedlander G."/>
            <person name="Reuveni E."/>
            <person name="Sukno S."/>
            <person name="Sherman A."/>
            <person name="Thon M."/>
            <person name="Fluhr R."/>
            <person name="Prusky D."/>
        </authorList>
    </citation>
    <scope>NUCLEOTIDE SEQUENCE [LARGE SCALE GENOMIC DNA]</scope>
    <source>
        <strain evidence="5">Cg-14</strain>
    </source>
</reference>
<dbReference type="HOGENOM" id="CLU_307178_0_0_1"/>
<keyword evidence="2" id="KW-0812">Transmembrane</keyword>
<name>T0KQX8_COLGC</name>
<organism evidence="4 5">
    <name type="scientific">Colletotrichum gloeosporioides (strain Cg-14)</name>
    <name type="common">Anthracnose fungus</name>
    <name type="synonym">Glomerella cingulata</name>
    <dbReference type="NCBI Taxonomy" id="1237896"/>
    <lineage>
        <taxon>Eukaryota</taxon>
        <taxon>Fungi</taxon>
        <taxon>Dikarya</taxon>
        <taxon>Ascomycota</taxon>
        <taxon>Pezizomycotina</taxon>
        <taxon>Sordariomycetes</taxon>
        <taxon>Hypocreomycetidae</taxon>
        <taxon>Glomerellales</taxon>
        <taxon>Glomerellaceae</taxon>
        <taxon>Colletotrichum</taxon>
        <taxon>Colletotrichum gloeosporioides species complex</taxon>
    </lineage>
</organism>
<feature type="transmembrane region" description="Helical" evidence="2">
    <location>
        <begin position="943"/>
        <end position="962"/>
    </location>
</feature>
<gene>
    <name evidence="4" type="ORF">CGLO_05706</name>
</gene>
<dbReference type="PANTHER" id="PTHR33112">
    <property type="entry name" value="DOMAIN PROTEIN, PUTATIVE-RELATED"/>
    <property type="match status" value="1"/>
</dbReference>
<accession>T0KQX8</accession>
<evidence type="ECO:0000313" key="4">
    <source>
        <dbReference type="EMBL" id="EQB54464.1"/>
    </source>
</evidence>
<dbReference type="PANTHER" id="PTHR33112:SF1">
    <property type="entry name" value="HETEROKARYON INCOMPATIBILITY DOMAIN-CONTAINING PROTEIN"/>
    <property type="match status" value="1"/>
</dbReference>
<dbReference type="STRING" id="1237896.T0KQX8"/>
<keyword evidence="2" id="KW-1133">Transmembrane helix</keyword>
<comment type="caution">
    <text evidence="4">The sequence shown here is derived from an EMBL/GenBank/DDBJ whole genome shotgun (WGS) entry which is preliminary data.</text>
</comment>
<feature type="domain" description="Heterokaryon incompatibility" evidence="3">
    <location>
        <begin position="417"/>
        <end position="551"/>
    </location>
</feature>
<feature type="region of interest" description="Disordered" evidence="1">
    <location>
        <begin position="72"/>
        <end position="91"/>
    </location>
</feature>
<evidence type="ECO:0000256" key="2">
    <source>
        <dbReference type="SAM" id="Phobius"/>
    </source>
</evidence>